<keyword evidence="8" id="KW-1185">Reference proteome</keyword>
<dbReference type="PANTHER" id="PTHR15892:SF2">
    <property type="entry name" value="LARGE RIBOSOMAL SUBUNIT PROTEIN UL30M"/>
    <property type="match status" value="1"/>
</dbReference>
<organism evidence="7 8">
    <name type="scientific">Sinocyclocheilus grahami</name>
    <name type="common">Dianchi golden-line fish</name>
    <name type="synonym">Barbus grahami</name>
    <dbReference type="NCBI Taxonomy" id="75366"/>
    <lineage>
        <taxon>Eukaryota</taxon>
        <taxon>Metazoa</taxon>
        <taxon>Chordata</taxon>
        <taxon>Craniata</taxon>
        <taxon>Vertebrata</taxon>
        <taxon>Euteleostomi</taxon>
        <taxon>Actinopterygii</taxon>
        <taxon>Neopterygii</taxon>
        <taxon>Teleostei</taxon>
        <taxon>Ostariophysi</taxon>
        <taxon>Cypriniformes</taxon>
        <taxon>Cyprinidae</taxon>
        <taxon>Cyprininae</taxon>
        <taxon>Sinocyclocheilus</taxon>
    </lineage>
</organism>
<dbReference type="AlphaFoldDB" id="A0A672QFP9"/>
<evidence type="ECO:0000256" key="5">
    <source>
        <dbReference type="ARBA" id="ARBA00035356"/>
    </source>
</evidence>
<evidence type="ECO:0000313" key="7">
    <source>
        <dbReference type="Ensembl" id="ENSSGRP00000074631.1"/>
    </source>
</evidence>
<dbReference type="PANTHER" id="PTHR15892">
    <property type="entry name" value="MITOCHONDRIAL RIBOSOMAL PROTEIN L30"/>
    <property type="match status" value="1"/>
</dbReference>
<dbReference type="GO" id="GO:0015934">
    <property type="term" value="C:large ribosomal subunit"/>
    <property type="evidence" value="ECO:0007669"/>
    <property type="project" value="InterPro"/>
</dbReference>
<proteinExistence type="inferred from homology"/>
<keyword evidence="3" id="KW-0687">Ribonucleoprotein</keyword>
<evidence type="ECO:0000256" key="1">
    <source>
        <dbReference type="ARBA" id="ARBA00007594"/>
    </source>
</evidence>
<dbReference type="GO" id="GO:0005739">
    <property type="term" value="C:mitochondrion"/>
    <property type="evidence" value="ECO:0007669"/>
    <property type="project" value="TreeGrafter"/>
</dbReference>
<sequence>MTVIKKCFNKTFLNSSQNLTRAASCRTKFTKSRVPPRVCDGSNVLASFYSINIYPHKLHIVTRVKSTMKQPYWEKKVVKSLGLMKKLLNIKIQYIMFFIIRHMNPPLKVPYGLPAEEDMANTYLNSRGELVVKHLLNPLELKAIES</sequence>
<evidence type="ECO:0000256" key="3">
    <source>
        <dbReference type="ARBA" id="ARBA00023274"/>
    </source>
</evidence>
<dbReference type="Proteomes" id="UP000472262">
    <property type="component" value="Unassembled WGS sequence"/>
</dbReference>
<dbReference type="InterPro" id="IPR036919">
    <property type="entry name" value="Ribo_uL30_ferredoxin-like_sf"/>
</dbReference>
<dbReference type="GO" id="GO:0006412">
    <property type="term" value="P:translation"/>
    <property type="evidence" value="ECO:0007669"/>
    <property type="project" value="InterPro"/>
</dbReference>
<keyword evidence="2" id="KW-0689">Ribosomal protein</keyword>
<evidence type="ECO:0000313" key="8">
    <source>
        <dbReference type="Proteomes" id="UP000472262"/>
    </source>
</evidence>
<evidence type="ECO:0000256" key="4">
    <source>
        <dbReference type="ARBA" id="ARBA00035281"/>
    </source>
</evidence>
<dbReference type="InterPro" id="IPR005996">
    <property type="entry name" value="Ribosomal_uL30_bac-type"/>
</dbReference>
<dbReference type="Pfam" id="PF00327">
    <property type="entry name" value="Ribosomal_L30"/>
    <property type="match status" value="1"/>
</dbReference>
<dbReference type="SUPFAM" id="SSF55129">
    <property type="entry name" value="Ribosomal protein L30p/L7e"/>
    <property type="match status" value="1"/>
</dbReference>
<feature type="domain" description="Large ribosomal subunit protein uL30-like ferredoxin-like fold" evidence="6">
    <location>
        <begin position="60"/>
        <end position="85"/>
    </location>
</feature>
<dbReference type="InParanoid" id="A0A672QFP9"/>
<reference evidence="7" key="2">
    <citation type="submission" date="2025-09" db="UniProtKB">
        <authorList>
            <consortium name="Ensembl"/>
        </authorList>
    </citation>
    <scope>IDENTIFICATION</scope>
</reference>
<dbReference type="GO" id="GO:0003735">
    <property type="term" value="F:structural constituent of ribosome"/>
    <property type="evidence" value="ECO:0007669"/>
    <property type="project" value="InterPro"/>
</dbReference>
<protein>
    <recommendedName>
        <fullName evidence="4">Large ribosomal subunit protein uL30m</fullName>
    </recommendedName>
    <alternativeName>
        <fullName evidence="5">39S ribosomal protein L30, mitochondrial</fullName>
    </alternativeName>
</protein>
<comment type="similarity">
    <text evidence="1">Belongs to the universal ribosomal protein uL30 family.</text>
</comment>
<accession>A0A672QFP9</accession>
<dbReference type="Ensembl" id="ENSSGRT00000079446.1">
    <property type="protein sequence ID" value="ENSSGRP00000074631.1"/>
    <property type="gene ID" value="ENSSGRG00000037895.1"/>
</dbReference>
<dbReference type="InterPro" id="IPR016082">
    <property type="entry name" value="Ribosomal_uL30_ferredoxin-like"/>
</dbReference>
<name>A0A672QFP9_SINGR</name>
<evidence type="ECO:0000256" key="2">
    <source>
        <dbReference type="ARBA" id="ARBA00022980"/>
    </source>
</evidence>
<reference evidence="7" key="1">
    <citation type="submission" date="2025-08" db="UniProtKB">
        <authorList>
            <consortium name="Ensembl"/>
        </authorList>
    </citation>
    <scope>IDENTIFICATION</scope>
</reference>
<evidence type="ECO:0000259" key="6">
    <source>
        <dbReference type="Pfam" id="PF00327"/>
    </source>
</evidence>